<dbReference type="RefSeq" id="WP_176921519.1">
    <property type="nucleotide sequence ID" value="NZ_FNBE01000019.1"/>
</dbReference>
<accession>A0A1G7ZQZ9</accession>
<sequence length="91" mass="10268">MTDLRVVLLAGKDAQAAWRLFIEVHDGTVVARRIRVVETYHPSRQAPQHPGPSERARGEEDIRMALRRVVTLTGVVQEPLDLTGRRQRSSS</sequence>
<dbReference type="STRING" id="366584.SAMN05216377_11913"/>
<dbReference type="EMBL" id="FNBE01000019">
    <property type="protein sequence ID" value="SDH11075.1"/>
    <property type="molecule type" value="Genomic_DNA"/>
</dbReference>
<name>A0A1G7ZQZ9_PSEOR</name>
<dbReference type="AlphaFoldDB" id="A0A1G7ZQZ9"/>
<dbReference type="Proteomes" id="UP000198967">
    <property type="component" value="Unassembled WGS sequence"/>
</dbReference>
<reference evidence="1 2" key="1">
    <citation type="submission" date="2016-10" db="EMBL/GenBank/DDBJ databases">
        <authorList>
            <person name="de Groot N.N."/>
        </authorList>
    </citation>
    <scope>NUCLEOTIDE SEQUENCE [LARGE SCALE GENOMIC DNA]</scope>
    <source>
        <strain evidence="1 2">CGMCC 4.3143</strain>
    </source>
</reference>
<protein>
    <submittedName>
        <fullName evidence="1">Uncharacterized protein</fullName>
    </submittedName>
</protein>
<keyword evidence="2" id="KW-1185">Reference proteome</keyword>
<proteinExistence type="predicted"/>
<evidence type="ECO:0000313" key="2">
    <source>
        <dbReference type="Proteomes" id="UP000198967"/>
    </source>
</evidence>
<evidence type="ECO:0000313" key="1">
    <source>
        <dbReference type="EMBL" id="SDH11075.1"/>
    </source>
</evidence>
<organism evidence="1 2">
    <name type="scientific">Pseudonocardia oroxyli</name>
    <dbReference type="NCBI Taxonomy" id="366584"/>
    <lineage>
        <taxon>Bacteria</taxon>
        <taxon>Bacillati</taxon>
        <taxon>Actinomycetota</taxon>
        <taxon>Actinomycetes</taxon>
        <taxon>Pseudonocardiales</taxon>
        <taxon>Pseudonocardiaceae</taxon>
        <taxon>Pseudonocardia</taxon>
    </lineage>
</organism>
<gene>
    <name evidence="1" type="ORF">SAMN05216377_11913</name>
</gene>